<evidence type="ECO:0000313" key="7">
    <source>
        <dbReference type="Proteomes" id="UP000192578"/>
    </source>
</evidence>
<proteinExistence type="predicted"/>
<name>A0A9X6RJP2_HYPEX</name>
<dbReference type="EMBL" id="MTYJ01000188">
    <property type="protein sequence ID" value="OWA50343.1"/>
    <property type="molecule type" value="Genomic_DNA"/>
</dbReference>
<evidence type="ECO:0000256" key="5">
    <source>
        <dbReference type="SAM" id="MobiDB-lite"/>
    </source>
</evidence>
<evidence type="ECO:0000313" key="6">
    <source>
        <dbReference type="EMBL" id="OWA50343.1"/>
    </source>
</evidence>
<accession>A0A9X6RJP2</accession>
<keyword evidence="3" id="KW-0234">DNA repair</keyword>
<keyword evidence="4" id="KW-0539">Nucleus</keyword>
<sequence>MFRQFVYPPAKTAGNGKTKTKQPEETFFLYAQFDLDSEEIGGISIGVTNGTSAWLGKVTGEDFAKLVSSCRIGSGTRADFVEQTKRAFAELPSQPDSSSDDPVTYVIEAQFASAARDLLDLKWKLKETGFSQIIGQAKLPVSPKPHLIIHRIVRAVCSDNRLMEDECAELSRRIAETISASRKLQELADLPSVRPALIERCTYVLNEAKERNKAGGASSERFEQDWETLAQEDPPDEMVADE</sequence>
<dbReference type="OrthoDB" id="10592660at2759"/>
<dbReference type="InterPro" id="IPR038051">
    <property type="entry name" value="XRCC4-like_N_sf"/>
</dbReference>
<organism evidence="6 7">
    <name type="scientific">Hypsibius exemplaris</name>
    <name type="common">Freshwater tardigrade</name>
    <dbReference type="NCBI Taxonomy" id="2072580"/>
    <lineage>
        <taxon>Eukaryota</taxon>
        <taxon>Metazoa</taxon>
        <taxon>Ecdysozoa</taxon>
        <taxon>Tardigrada</taxon>
        <taxon>Eutardigrada</taxon>
        <taxon>Parachela</taxon>
        <taxon>Hypsibioidea</taxon>
        <taxon>Hypsibiidae</taxon>
        <taxon>Hypsibius</taxon>
    </lineage>
</organism>
<protein>
    <submittedName>
        <fullName evidence="6">Uncharacterized protein</fullName>
    </submittedName>
</protein>
<comment type="subcellular location">
    <subcellularLocation>
        <location evidence="1">Nucleus</location>
    </subcellularLocation>
</comment>
<keyword evidence="2" id="KW-0227">DNA damage</keyword>
<dbReference type="AlphaFoldDB" id="A0A9X6RJP2"/>
<dbReference type="GO" id="GO:0006303">
    <property type="term" value="P:double-strand break repair via nonhomologous end joining"/>
    <property type="evidence" value="ECO:0007669"/>
    <property type="project" value="UniProtKB-ARBA"/>
</dbReference>
<feature type="compositionally biased region" description="Acidic residues" evidence="5">
    <location>
        <begin position="233"/>
        <end position="242"/>
    </location>
</feature>
<evidence type="ECO:0000256" key="2">
    <source>
        <dbReference type="ARBA" id="ARBA00022763"/>
    </source>
</evidence>
<dbReference type="GO" id="GO:0005634">
    <property type="term" value="C:nucleus"/>
    <property type="evidence" value="ECO:0007669"/>
    <property type="project" value="UniProtKB-SubCell"/>
</dbReference>
<evidence type="ECO:0000256" key="3">
    <source>
        <dbReference type="ARBA" id="ARBA00023204"/>
    </source>
</evidence>
<evidence type="ECO:0000256" key="4">
    <source>
        <dbReference type="ARBA" id="ARBA00023242"/>
    </source>
</evidence>
<keyword evidence="7" id="KW-1185">Reference proteome</keyword>
<dbReference type="Proteomes" id="UP000192578">
    <property type="component" value="Unassembled WGS sequence"/>
</dbReference>
<feature type="region of interest" description="Disordered" evidence="5">
    <location>
        <begin position="210"/>
        <end position="242"/>
    </location>
</feature>
<evidence type="ECO:0000256" key="1">
    <source>
        <dbReference type="ARBA" id="ARBA00004123"/>
    </source>
</evidence>
<dbReference type="Gene3D" id="2.170.210.10">
    <property type="entry name" value="DNA double-strand break repair and VJ recombination XRCC4, N-terminal"/>
    <property type="match status" value="1"/>
</dbReference>
<reference evidence="7" key="1">
    <citation type="submission" date="2017-01" db="EMBL/GenBank/DDBJ databases">
        <title>Comparative genomics of anhydrobiosis in the tardigrade Hypsibius dujardini.</title>
        <authorList>
            <person name="Yoshida Y."/>
            <person name="Koutsovoulos G."/>
            <person name="Laetsch D."/>
            <person name="Stevens L."/>
            <person name="Kumar S."/>
            <person name="Horikawa D."/>
            <person name="Ishino K."/>
            <person name="Komine S."/>
            <person name="Tomita M."/>
            <person name="Blaxter M."/>
            <person name="Arakawa K."/>
        </authorList>
    </citation>
    <scope>NUCLEOTIDE SEQUENCE [LARGE SCALE GENOMIC DNA]</scope>
    <source>
        <strain evidence="7">Z151</strain>
    </source>
</reference>
<comment type="caution">
    <text evidence="6">The sequence shown here is derived from an EMBL/GenBank/DDBJ whole genome shotgun (WGS) entry which is preliminary data.</text>
</comment>
<gene>
    <name evidence="6" type="ORF">BV898_14864</name>
</gene>